<feature type="region of interest" description="Disordered" evidence="1">
    <location>
        <begin position="193"/>
        <end position="241"/>
    </location>
</feature>
<accession>A0A937FW47</accession>
<comment type="caution">
    <text evidence="2">The sequence shown here is derived from an EMBL/GenBank/DDBJ whole genome shotgun (WGS) entry which is preliminary data.</text>
</comment>
<dbReference type="Proteomes" id="UP000614216">
    <property type="component" value="Unassembled WGS sequence"/>
</dbReference>
<sequence>MVKGYNILSLFLILVLFGCGGKDFSKPPVDGLIRDMPSGRVFSIILHDMDVKGTFFHDYYHQYKVIQEKEPGKPEEYITGWSQVSKEYFTRHVDDMGMEIASRGEDGKLRKSVNPPGYNNYIGNARYGSWHTSGGSSFWQFYGQYAFMSHMFNLATYPVRRSYYDDYRGRYYGSGRSYYGPTVSGRPYYGTNSAYTRSTRPSSTWSRNTSSFKQRVSSRTSRSGSRYGGSSSRSRGGGFGK</sequence>
<gene>
    <name evidence="2" type="ORF">JMN32_12425</name>
</gene>
<keyword evidence="3" id="KW-1185">Reference proteome</keyword>
<name>A0A937FW47_9BACT</name>
<dbReference type="PROSITE" id="PS51257">
    <property type="entry name" value="PROKAR_LIPOPROTEIN"/>
    <property type="match status" value="1"/>
</dbReference>
<organism evidence="2 3">
    <name type="scientific">Fulvivirga marina</name>
    <dbReference type="NCBI Taxonomy" id="2494733"/>
    <lineage>
        <taxon>Bacteria</taxon>
        <taxon>Pseudomonadati</taxon>
        <taxon>Bacteroidota</taxon>
        <taxon>Cytophagia</taxon>
        <taxon>Cytophagales</taxon>
        <taxon>Fulvivirgaceae</taxon>
        <taxon>Fulvivirga</taxon>
    </lineage>
</organism>
<evidence type="ECO:0000256" key="1">
    <source>
        <dbReference type="SAM" id="MobiDB-lite"/>
    </source>
</evidence>
<dbReference type="AlphaFoldDB" id="A0A937FW47"/>
<evidence type="ECO:0000313" key="2">
    <source>
        <dbReference type="EMBL" id="MBL6447119.1"/>
    </source>
</evidence>
<evidence type="ECO:0000313" key="3">
    <source>
        <dbReference type="Proteomes" id="UP000614216"/>
    </source>
</evidence>
<dbReference type="RefSeq" id="WP_202856646.1">
    <property type="nucleotide sequence ID" value="NZ_JAEUGD010000042.1"/>
</dbReference>
<feature type="compositionally biased region" description="Low complexity" evidence="1">
    <location>
        <begin position="196"/>
        <end position="234"/>
    </location>
</feature>
<proteinExistence type="predicted"/>
<reference evidence="2" key="1">
    <citation type="submission" date="2021-01" db="EMBL/GenBank/DDBJ databases">
        <title>Fulvivirga kasyanovii gen. nov., sp nov., a novel member of the phylum Bacteroidetes isolated from seawater in a mussel farm.</title>
        <authorList>
            <person name="Zhao L.-H."/>
            <person name="Wang Z.-J."/>
        </authorList>
    </citation>
    <scope>NUCLEOTIDE SEQUENCE</scope>
    <source>
        <strain evidence="2">29W222</strain>
    </source>
</reference>
<protein>
    <submittedName>
        <fullName evidence="2">Uncharacterized protein</fullName>
    </submittedName>
</protein>
<dbReference type="EMBL" id="JAEUGD010000042">
    <property type="protein sequence ID" value="MBL6447119.1"/>
    <property type="molecule type" value="Genomic_DNA"/>
</dbReference>